<keyword evidence="3" id="KW-1185">Reference proteome</keyword>
<dbReference type="EMBL" id="QGKV02000299">
    <property type="protein sequence ID" value="KAF3592503.1"/>
    <property type="molecule type" value="Genomic_DNA"/>
</dbReference>
<reference evidence="2 3" key="1">
    <citation type="journal article" date="2020" name="BMC Genomics">
        <title>Intraspecific diversification of the crop wild relative Brassica cretica Lam. using demographic model selection.</title>
        <authorList>
            <person name="Kioukis A."/>
            <person name="Michalopoulou V.A."/>
            <person name="Briers L."/>
            <person name="Pirintsos S."/>
            <person name="Studholme D.J."/>
            <person name="Pavlidis P."/>
            <person name="Sarris P.F."/>
        </authorList>
    </citation>
    <scope>NUCLEOTIDE SEQUENCE [LARGE SCALE GENOMIC DNA]</scope>
    <source>
        <strain evidence="3">cv. PFS-1207/04</strain>
    </source>
</reference>
<name>A0ABQ7E5J0_BRACR</name>
<evidence type="ECO:0000313" key="3">
    <source>
        <dbReference type="Proteomes" id="UP000266723"/>
    </source>
</evidence>
<gene>
    <name evidence="2" type="ORF">DY000_02027628</name>
</gene>
<evidence type="ECO:0000256" key="1">
    <source>
        <dbReference type="SAM" id="MobiDB-lite"/>
    </source>
</evidence>
<dbReference type="Proteomes" id="UP000266723">
    <property type="component" value="Unassembled WGS sequence"/>
</dbReference>
<sequence>MKVDPRCSSFFAESVKIQAVPACLEDAIQEASVKHRIVSVGALGAGADGFRDLVSGDVGWLCAIAHSLADMIALDIVEDGVKALFSKIRKFLEVQITHAIHGKRLMVTPSCGRLIRWREDWSSEPKEITPSGSSREDHGVITRGDGVLEYIP</sequence>
<organism evidence="2 3">
    <name type="scientific">Brassica cretica</name>
    <name type="common">Mustard</name>
    <dbReference type="NCBI Taxonomy" id="69181"/>
    <lineage>
        <taxon>Eukaryota</taxon>
        <taxon>Viridiplantae</taxon>
        <taxon>Streptophyta</taxon>
        <taxon>Embryophyta</taxon>
        <taxon>Tracheophyta</taxon>
        <taxon>Spermatophyta</taxon>
        <taxon>Magnoliopsida</taxon>
        <taxon>eudicotyledons</taxon>
        <taxon>Gunneridae</taxon>
        <taxon>Pentapetalae</taxon>
        <taxon>rosids</taxon>
        <taxon>malvids</taxon>
        <taxon>Brassicales</taxon>
        <taxon>Brassicaceae</taxon>
        <taxon>Brassiceae</taxon>
        <taxon>Brassica</taxon>
    </lineage>
</organism>
<feature type="region of interest" description="Disordered" evidence="1">
    <location>
        <begin position="124"/>
        <end position="145"/>
    </location>
</feature>
<proteinExistence type="predicted"/>
<comment type="caution">
    <text evidence="2">The sequence shown here is derived from an EMBL/GenBank/DDBJ whole genome shotgun (WGS) entry which is preliminary data.</text>
</comment>
<accession>A0ABQ7E5J0</accession>
<evidence type="ECO:0000313" key="2">
    <source>
        <dbReference type="EMBL" id="KAF3592503.1"/>
    </source>
</evidence>
<protein>
    <submittedName>
        <fullName evidence="2">Uncharacterized protein</fullName>
    </submittedName>
</protein>